<keyword evidence="1" id="KW-0134">Cell wall</keyword>
<keyword evidence="6" id="KW-0812">Transmembrane</keyword>
<feature type="transmembrane region" description="Helical" evidence="6">
    <location>
        <begin position="309"/>
        <end position="329"/>
    </location>
</feature>
<gene>
    <name evidence="8" type="ORF">SAMN05216313_1012</name>
</gene>
<dbReference type="NCBIfam" id="TIGR01167">
    <property type="entry name" value="LPXTG_anchor"/>
    <property type="match status" value="1"/>
</dbReference>
<protein>
    <submittedName>
        <fullName evidence="8">LPXTG-motif cell wall anchor domain-containing protein</fullName>
    </submittedName>
</protein>
<dbReference type="EMBL" id="FOIM01000001">
    <property type="protein sequence ID" value="SES92663.1"/>
    <property type="molecule type" value="Genomic_DNA"/>
</dbReference>
<keyword evidence="6" id="KW-0472">Membrane</keyword>
<evidence type="ECO:0000256" key="5">
    <source>
        <dbReference type="SAM" id="MobiDB-lite"/>
    </source>
</evidence>
<evidence type="ECO:0000256" key="6">
    <source>
        <dbReference type="SAM" id="Phobius"/>
    </source>
</evidence>
<dbReference type="Proteomes" id="UP000198508">
    <property type="component" value="Unassembled WGS sequence"/>
</dbReference>
<evidence type="ECO:0000259" key="7">
    <source>
        <dbReference type="Pfam" id="PF00746"/>
    </source>
</evidence>
<evidence type="ECO:0000256" key="4">
    <source>
        <dbReference type="ARBA" id="ARBA00023088"/>
    </source>
</evidence>
<evidence type="ECO:0000256" key="3">
    <source>
        <dbReference type="ARBA" id="ARBA00022729"/>
    </source>
</evidence>
<keyword evidence="9" id="KW-1185">Reference proteome</keyword>
<organism evidence="8 9">
    <name type="scientific">Enterocloster lavalensis</name>
    <dbReference type="NCBI Taxonomy" id="460384"/>
    <lineage>
        <taxon>Bacteria</taxon>
        <taxon>Bacillati</taxon>
        <taxon>Bacillota</taxon>
        <taxon>Clostridia</taxon>
        <taxon>Lachnospirales</taxon>
        <taxon>Lachnospiraceae</taxon>
        <taxon>Enterocloster</taxon>
    </lineage>
</organism>
<evidence type="ECO:0000256" key="2">
    <source>
        <dbReference type="ARBA" id="ARBA00022525"/>
    </source>
</evidence>
<feature type="domain" description="Gram-positive cocci surface proteins LPxTG" evidence="7">
    <location>
        <begin position="304"/>
        <end position="336"/>
    </location>
</feature>
<keyword evidence="4" id="KW-0572">Peptidoglycan-anchor</keyword>
<dbReference type="AlphaFoldDB" id="A0A1I0AER1"/>
<evidence type="ECO:0000313" key="8">
    <source>
        <dbReference type="EMBL" id="SES92663.1"/>
    </source>
</evidence>
<name>A0A1I0AER1_9FIRM</name>
<sequence>MKGAAVILFRYNPEGEETYYTYELADMEPGTATASNAVATPDVAYSTIKASGNAWLTGGTDVTAAGTTKIRVTGTVVRKGTWEPCSDLDGVSVRYTDEDGHYQFRVPIADMSPDSAMNQVYRYRVQVYQPDGVETWKWTGIGGSKNGALDSNVIPANAFMDLAKQSMDQQFPELLENGSLPEGAELTVAGIYDPADDGNSRLSPVGAVSGMPAYGVYRAGVSAEFTIYDGKIPEEPGWTIDMRKIKDDLDQDAGLTAPEKEKEPTPDHRPSGGGGGGGVPNVPKIIQAIVNGENPEDVPPLFVIPKTGVVPAGLTALGIAAIAGVVLLLTKRKKEDEE</sequence>
<reference evidence="9" key="1">
    <citation type="submission" date="2016-10" db="EMBL/GenBank/DDBJ databases">
        <authorList>
            <person name="Varghese N."/>
            <person name="Submissions S."/>
        </authorList>
    </citation>
    <scope>NUCLEOTIDE SEQUENCE [LARGE SCALE GENOMIC DNA]</scope>
    <source>
        <strain evidence="9">NLAE-zl-G277</strain>
    </source>
</reference>
<keyword evidence="3" id="KW-0732">Signal</keyword>
<dbReference type="InterPro" id="IPR019931">
    <property type="entry name" value="LPXTG_anchor"/>
</dbReference>
<feature type="compositionally biased region" description="Basic and acidic residues" evidence="5">
    <location>
        <begin position="258"/>
        <end position="270"/>
    </location>
</feature>
<proteinExistence type="predicted"/>
<dbReference type="RefSeq" id="WP_092360286.1">
    <property type="nucleotide sequence ID" value="NZ_FOIM01000001.1"/>
</dbReference>
<keyword evidence="6" id="KW-1133">Transmembrane helix</keyword>
<dbReference type="STRING" id="460384.SAMN05216313_1012"/>
<feature type="region of interest" description="Disordered" evidence="5">
    <location>
        <begin position="256"/>
        <end position="282"/>
    </location>
</feature>
<evidence type="ECO:0000256" key="1">
    <source>
        <dbReference type="ARBA" id="ARBA00022512"/>
    </source>
</evidence>
<keyword evidence="2" id="KW-0964">Secreted</keyword>
<dbReference type="Pfam" id="PF00746">
    <property type="entry name" value="Gram_pos_anchor"/>
    <property type="match status" value="1"/>
</dbReference>
<evidence type="ECO:0000313" key="9">
    <source>
        <dbReference type="Proteomes" id="UP000198508"/>
    </source>
</evidence>
<accession>A0A1I0AER1</accession>